<dbReference type="SUPFAM" id="SSF101152">
    <property type="entry name" value="Mob1/phocein"/>
    <property type="match status" value="1"/>
</dbReference>
<comment type="caution">
    <text evidence="2">The sequence shown here is derived from an EMBL/GenBank/DDBJ whole genome shotgun (WGS) entry which is preliminary data.</text>
</comment>
<dbReference type="SMART" id="SM01388">
    <property type="entry name" value="Mob1_phocein"/>
    <property type="match status" value="1"/>
</dbReference>
<evidence type="ECO:0000256" key="1">
    <source>
        <dbReference type="SAM" id="MobiDB-lite"/>
    </source>
</evidence>
<dbReference type="Proteomes" id="UP001141327">
    <property type="component" value="Unassembled WGS sequence"/>
</dbReference>
<keyword evidence="3" id="KW-1185">Reference proteome</keyword>
<dbReference type="EMBL" id="JAPMOS010000137">
    <property type="protein sequence ID" value="KAJ4454729.1"/>
    <property type="molecule type" value="Genomic_DNA"/>
</dbReference>
<sequence length="328" mass="35898">MIRRNTPGTKSAQLNAWPDQELNEMDSCVALQQYIQQLIRKDCSDVKTICQLPEGQDEALWQYEHLRQLTMELNKFVTSFDGICTDKTCFKMKATDEWHYLCAAHKKPKECCAIDYIIHTLDGTAALLNSTKWFPDRVHVPVKSLKYFKSIARRLYRIFAHAYFHHRPIFDEFENETHLCERFVVFCKLYDLVPDSCLIIPPNEFMVNKEYYAYLCATIVSSSAGDEEGGAAPTPAAAAAPAPAPSPASTASTIPLAIPTPSGGGPLDLGASTAMSQSTMGRSVVAEVEQASVPAMPPPPLEGAASTGVGETPAAGMPPPPPPPHEEA</sequence>
<reference evidence="2" key="1">
    <citation type="journal article" date="2022" name="bioRxiv">
        <title>Genomics of Preaxostyla Flagellates Illuminates Evolutionary Transitions and the Path Towards Mitochondrial Loss.</title>
        <authorList>
            <person name="Novak L.V.F."/>
            <person name="Treitli S.C."/>
            <person name="Pyrih J."/>
            <person name="Halakuc P."/>
            <person name="Pipaliya S.V."/>
            <person name="Vacek V."/>
            <person name="Brzon O."/>
            <person name="Soukal P."/>
            <person name="Eme L."/>
            <person name="Dacks J.B."/>
            <person name="Karnkowska A."/>
            <person name="Elias M."/>
            <person name="Hampl V."/>
        </authorList>
    </citation>
    <scope>NUCLEOTIDE SEQUENCE</scope>
    <source>
        <strain evidence="2">RCP-MX</strain>
    </source>
</reference>
<feature type="region of interest" description="Disordered" evidence="1">
    <location>
        <begin position="226"/>
        <end position="328"/>
    </location>
</feature>
<protein>
    <submittedName>
        <fullName evidence="2">Preimplantation protein 3</fullName>
    </submittedName>
</protein>
<dbReference type="Gene3D" id="1.20.140.30">
    <property type="entry name" value="MOB kinase activator"/>
    <property type="match status" value="1"/>
</dbReference>
<feature type="compositionally biased region" description="Pro residues" evidence="1">
    <location>
        <begin position="316"/>
        <end position="328"/>
    </location>
</feature>
<proteinExistence type="predicted"/>
<accession>A0ABQ8UBM8</accession>
<dbReference type="Pfam" id="PF03637">
    <property type="entry name" value="Mob1_phocein"/>
    <property type="match status" value="1"/>
</dbReference>
<feature type="compositionally biased region" description="Low complexity" evidence="1">
    <location>
        <begin position="231"/>
        <end position="253"/>
    </location>
</feature>
<dbReference type="PANTHER" id="PTHR22599">
    <property type="entry name" value="MPS ONE BINDER KINASE ACTIVATOR-LIKE MOB"/>
    <property type="match status" value="1"/>
</dbReference>
<organism evidence="2 3">
    <name type="scientific">Paratrimastix pyriformis</name>
    <dbReference type="NCBI Taxonomy" id="342808"/>
    <lineage>
        <taxon>Eukaryota</taxon>
        <taxon>Metamonada</taxon>
        <taxon>Preaxostyla</taxon>
        <taxon>Paratrimastigidae</taxon>
        <taxon>Paratrimastix</taxon>
    </lineage>
</organism>
<evidence type="ECO:0000313" key="3">
    <source>
        <dbReference type="Proteomes" id="UP001141327"/>
    </source>
</evidence>
<gene>
    <name evidence="2" type="ORF">PAPYR_10489</name>
</gene>
<name>A0ABQ8UBM8_9EUKA</name>
<dbReference type="InterPro" id="IPR036703">
    <property type="entry name" value="MOB_kinase_act_sf"/>
</dbReference>
<dbReference type="InterPro" id="IPR005301">
    <property type="entry name" value="MOB_kinase_act_fam"/>
</dbReference>
<evidence type="ECO:0000313" key="2">
    <source>
        <dbReference type="EMBL" id="KAJ4454729.1"/>
    </source>
</evidence>